<evidence type="ECO:0000256" key="3">
    <source>
        <dbReference type="ARBA" id="ARBA00023125"/>
    </source>
</evidence>
<dbReference type="CDD" id="cd00067">
    <property type="entry name" value="GAL4"/>
    <property type="match status" value="1"/>
</dbReference>
<name>A0A0B8MXM1_TALPI</name>
<dbReference type="InterPro" id="IPR001138">
    <property type="entry name" value="Zn2Cys6_DnaBD"/>
</dbReference>
<dbReference type="Pfam" id="PF11951">
    <property type="entry name" value="Fungal_trans_2"/>
    <property type="match status" value="1"/>
</dbReference>
<dbReference type="GO" id="GO:0008270">
    <property type="term" value="F:zinc ion binding"/>
    <property type="evidence" value="ECO:0007669"/>
    <property type="project" value="InterPro"/>
</dbReference>
<sequence length="586" mass="65927">MDRHNTTRSFNGCWTCRLRRKKCDEYRPICDTCSALQITCYYDQEKPDWMDGGAKQEEMANRLKREVKESRRGDRNLGHRHAVIEPTTYDNQKRLEQLAISETPRDRNNSQEPHPETANTPLQREHDCKLASKHVSGNMSFARSDTILLTFHLEYILPFLFPFYNPSILEGGRSWILEMMISSPVVRQATLCQSSYFFSLARGVPSDDSTWETVLAQTRDAFCVLRQSLQFIHSSSITEHLHGAVRILASVMQIQRFEVAVLSFENCQAHLNAALAIFRQLLDSSEAVEPVGNRSRFASVISLLGPATRLLPAQGVHVPSAEQAAFRFSSALLLFDDIIASTVSQEQPKLYDYHHCLLHSSDGTEPPINFETVVGCQNWVLLHISEIAMLDTWKQGCKSAGNLNMIDLVHRATPIKDSLEAHLTQLGKNMADPGSRQGSILLEMFMVGYSQHSKTPSAQTALVTQVWAHATLLYLSVVVSGWQPASVEVRYHVDKIIELLTLRISPPALLRTMVWPFCVAGCLAEPARIPHFRAIADALQPSSVFGTVRKALEIMENVWRNQDAADNLSRDLATCFRNQGDLVLLV</sequence>
<dbReference type="SMART" id="SM00066">
    <property type="entry name" value="GAL4"/>
    <property type="match status" value="1"/>
</dbReference>
<reference evidence="9" key="1">
    <citation type="journal article" date="2015" name="Genome Announc.">
        <title>Draft genome sequence of Talaromyces cellulolyticus strain Y-94, a source of lignocellulosic biomass-degrading enzymes.</title>
        <authorList>
            <person name="Fujii T."/>
            <person name="Koike H."/>
            <person name="Sawayama S."/>
            <person name="Yano S."/>
            <person name="Inoue H."/>
        </authorList>
    </citation>
    <scope>NUCLEOTIDE SEQUENCE [LARGE SCALE GENOMIC DNA]</scope>
    <source>
        <strain evidence="9">Y-94</strain>
    </source>
</reference>
<evidence type="ECO:0000256" key="1">
    <source>
        <dbReference type="ARBA" id="ARBA00004123"/>
    </source>
</evidence>
<evidence type="ECO:0000313" key="8">
    <source>
        <dbReference type="EMBL" id="GAM33672.1"/>
    </source>
</evidence>
<dbReference type="GO" id="GO:0003677">
    <property type="term" value="F:DNA binding"/>
    <property type="evidence" value="ECO:0007669"/>
    <property type="project" value="UniProtKB-KW"/>
</dbReference>
<dbReference type="EMBL" id="DF933807">
    <property type="protein sequence ID" value="GAM33672.1"/>
    <property type="molecule type" value="Genomic_DNA"/>
</dbReference>
<keyword evidence="5" id="KW-0539">Nucleus</keyword>
<evidence type="ECO:0000256" key="5">
    <source>
        <dbReference type="ARBA" id="ARBA00023242"/>
    </source>
</evidence>
<feature type="domain" description="Zn(2)-C6 fungal-type" evidence="7">
    <location>
        <begin position="12"/>
        <end position="42"/>
    </location>
</feature>
<dbReference type="InterPro" id="IPR036864">
    <property type="entry name" value="Zn2-C6_fun-type_DNA-bd_sf"/>
</dbReference>
<dbReference type="Pfam" id="PF00172">
    <property type="entry name" value="Zn_clus"/>
    <property type="match status" value="1"/>
</dbReference>
<dbReference type="GO" id="GO:0000981">
    <property type="term" value="F:DNA-binding transcription factor activity, RNA polymerase II-specific"/>
    <property type="evidence" value="ECO:0007669"/>
    <property type="project" value="InterPro"/>
</dbReference>
<dbReference type="SUPFAM" id="SSF57701">
    <property type="entry name" value="Zn2/Cys6 DNA-binding domain"/>
    <property type="match status" value="1"/>
</dbReference>
<evidence type="ECO:0000256" key="4">
    <source>
        <dbReference type="ARBA" id="ARBA00023163"/>
    </source>
</evidence>
<feature type="compositionally biased region" description="Basic and acidic residues" evidence="6">
    <location>
        <begin position="65"/>
        <end position="77"/>
    </location>
</feature>
<gene>
    <name evidence="8" type="ORF">TCE0_011f00748</name>
</gene>
<protein>
    <recommendedName>
        <fullName evidence="7">Zn(2)-C6 fungal-type domain-containing protein</fullName>
    </recommendedName>
</protein>
<comment type="subcellular location">
    <subcellularLocation>
        <location evidence="1">Nucleus</location>
    </subcellularLocation>
</comment>
<dbReference type="PROSITE" id="PS50048">
    <property type="entry name" value="ZN2_CY6_FUNGAL_2"/>
    <property type="match status" value="1"/>
</dbReference>
<keyword evidence="2" id="KW-0805">Transcription regulation</keyword>
<keyword evidence="9" id="KW-1185">Reference proteome</keyword>
<organism evidence="8 9">
    <name type="scientific">Talaromyces pinophilus</name>
    <name type="common">Penicillium pinophilum</name>
    <dbReference type="NCBI Taxonomy" id="128442"/>
    <lineage>
        <taxon>Eukaryota</taxon>
        <taxon>Fungi</taxon>
        <taxon>Dikarya</taxon>
        <taxon>Ascomycota</taxon>
        <taxon>Pezizomycotina</taxon>
        <taxon>Eurotiomycetes</taxon>
        <taxon>Eurotiomycetidae</taxon>
        <taxon>Eurotiales</taxon>
        <taxon>Trichocomaceae</taxon>
        <taxon>Talaromyces</taxon>
        <taxon>Talaromyces sect. Talaromyces</taxon>
    </lineage>
</organism>
<dbReference type="InterPro" id="IPR021858">
    <property type="entry name" value="Fun_TF"/>
</dbReference>
<dbReference type="Proteomes" id="UP000053095">
    <property type="component" value="Unassembled WGS sequence"/>
</dbReference>
<keyword evidence="4" id="KW-0804">Transcription</keyword>
<dbReference type="PANTHER" id="PTHR37534:SF20">
    <property type="entry name" value="PRO1A C6 ZINK-FINGER PROTEIN"/>
    <property type="match status" value="1"/>
</dbReference>
<feature type="compositionally biased region" description="Basic and acidic residues" evidence="6">
    <location>
        <begin position="103"/>
        <end position="115"/>
    </location>
</feature>
<dbReference type="PROSITE" id="PS00463">
    <property type="entry name" value="ZN2_CY6_FUNGAL_1"/>
    <property type="match status" value="1"/>
</dbReference>
<evidence type="ECO:0000259" key="7">
    <source>
        <dbReference type="PROSITE" id="PS50048"/>
    </source>
</evidence>
<evidence type="ECO:0000256" key="2">
    <source>
        <dbReference type="ARBA" id="ARBA00023015"/>
    </source>
</evidence>
<evidence type="ECO:0000313" key="9">
    <source>
        <dbReference type="Proteomes" id="UP000053095"/>
    </source>
</evidence>
<dbReference type="GO" id="GO:0005634">
    <property type="term" value="C:nucleus"/>
    <property type="evidence" value="ECO:0007669"/>
    <property type="project" value="UniProtKB-SubCell"/>
</dbReference>
<dbReference type="AlphaFoldDB" id="A0A0B8MXM1"/>
<accession>A0A0B8MXM1</accession>
<evidence type="ECO:0000256" key="6">
    <source>
        <dbReference type="SAM" id="MobiDB-lite"/>
    </source>
</evidence>
<dbReference type="PANTHER" id="PTHR37534">
    <property type="entry name" value="TRANSCRIPTIONAL ACTIVATOR PROTEIN UGA3"/>
    <property type="match status" value="1"/>
</dbReference>
<proteinExistence type="predicted"/>
<feature type="region of interest" description="Disordered" evidence="6">
    <location>
        <begin position="65"/>
        <end position="88"/>
    </location>
</feature>
<dbReference type="Gene3D" id="4.10.240.10">
    <property type="entry name" value="Zn(2)-C6 fungal-type DNA-binding domain"/>
    <property type="match status" value="1"/>
</dbReference>
<feature type="region of interest" description="Disordered" evidence="6">
    <location>
        <begin position="102"/>
        <end position="126"/>
    </location>
</feature>
<keyword evidence="3" id="KW-0238">DNA-binding</keyword>